<reference evidence="3 4" key="1">
    <citation type="submission" date="2013-05" db="EMBL/GenBank/DDBJ databases">
        <authorList>
            <person name="Strain E.A."/>
            <person name="Brown E."/>
            <person name="Allard M.W."/>
            <person name="Luo Y.L."/>
        </authorList>
    </citation>
    <scope>NUCLEOTIDE SEQUENCE [LARGE SCALE GENOMIC DNA]</scope>
    <source>
        <strain evidence="3 4">TS-15</strain>
    </source>
</reference>
<name>S9SSK1_PAEAL</name>
<comment type="caution">
    <text evidence="3">The sequence shown here is derived from an EMBL/GenBank/DDBJ whole genome shotgun (WGS) entry which is preliminary data.</text>
</comment>
<dbReference type="PANTHER" id="PTHR43805">
    <property type="entry name" value="GLYCEROPHOSPHORYL DIESTER PHOSPHODIESTERASE"/>
    <property type="match status" value="1"/>
</dbReference>
<accession>S9SSK1</accession>
<keyword evidence="1" id="KW-0472">Membrane</keyword>
<evidence type="ECO:0000259" key="2">
    <source>
        <dbReference type="PROSITE" id="PS51704"/>
    </source>
</evidence>
<evidence type="ECO:0000256" key="1">
    <source>
        <dbReference type="SAM" id="Phobius"/>
    </source>
</evidence>
<dbReference type="AlphaFoldDB" id="S9SSK1"/>
<evidence type="ECO:0000313" key="3">
    <source>
        <dbReference type="EMBL" id="EPY08712.1"/>
    </source>
</evidence>
<dbReference type="Pfam" id="PF03009">
    <property type="entry name" value="GDPD"/>
    <property type="match status" value="1"/>
</dbReference>
<dbReference type="PANTHER" id="PTHR43805:SF1">
    <property type="entry name" value="GP-PDE DOMAIN-CONTAINING PROTEIN"/>
    <property type="match status" value="1"/>
</dbReference>
<feature type="domain" description="GP-PDE" evidence="2">
    <location>
        <begin position="68"/>
        <end position="338"/>
    </location>
</feature>
<dbReference type="PATRIC" id="fig|1117108.3.peg.684"/>
<dbReference type="PROSITE" id="PS51704">
    <property type="entry name" value="GP_PDE"/>
    <property type="match status" value="1"/>
</dbReference>
<dbReference type="InterPro" id="IPR017946">
    <property type="entry name" value="PLC-like_Pdiesterase_TIM-brl"/>
</dbReference>
<protein>
    <submittedName>
        <fullName evidence="3">Glycerophosphoryl diester phosphodiesterase</fullName>
    </submittedName>
</protein>
<dbReference type="SUPFAM" id="SSF51695">
    <property type="entry name" value="PLC-like phosphodiesterases"/>
    <property type="match status" value="1"/>
</dbReference>
<dbReference type="GO" id="GO:0006629">
    <property type="term" value="P:lipid metabolic process"/>
    <property type="evidence" value="ECO:0007669"/>
    <property type="project" value="InterPro"/>
</dbReference>
<evidence type="ECO:0000313" key="4">
    <source>
        <dbReference type="Proteomes" id="UP000015344"/>
    </source>
</evidence>
<dbReference type="EMBL" id="ATMT01000011">
    <property type="protein sequence ID" value="EPY08712.1"/>
    <property type="molecule type" value="Genomic_DNA"/>
</dbReference>
<organism evidence="3 4">
    <name type="scientific">Paenibacillus alvei TS-15</name>
    <dbReference type="NCBI Taxonomy" id="1117108"/>
    <lineage>
        <taxon>Bacteria</taxon>
        <taxon>Bacillati</taxon>
        <taxon>Bacillota</taxon>
        <taxon>Bacilli</taxon>
        <taxon>Bacillales</taxon>
        <taxon>Paenibacillaceae</taxon>
        <taxon>Paenibacillus</taxon>
    </lineage>
</organism>
<keyword evidence="1" id="KW-1133">Transmembrane helix</keyword>
<sequence>MLIHLKVRKEKERITNEKKKNKKTYIIFGVILLVVMVWMNNTSLFYSKDTNYKILAHRGLAQTFDISQVEYDTNTAEIIYPPEHPYLENTIPSMQAAFDHGADVVELDIQLTKDHQLAVFHDFTLEYRTNGKGEVKDYIMNELKKLDVGYRYTADNGESYPFRGKGIGMMPSLDEVFAAFPNKEFLIHDKDGDMETAKVLWDSYLSKMPKNQLDKITVYGDGDSEGFDYLRSKHAELKLLTKTMMKNALLKYELLGWTGYIPKELHNMELHLPLNYAKFLWGWPNKFIDRMESVNTRVVIVEGNGKWSEGFDTKESLEKIPAGYQGYIWTNRVDKVTK</sequence>
<proteinExistence type="predicted"/>
<feature type="transmembrane region" description="Helical" evidence="1">
    <location>
        <begin position="25"/>
        <end position="46"/>
    </location>
</feature>
<keyword evidence="1" id="KW-0812">Transmembrane</keyword>
<dbReference type="Gene3D" id="3.20.20.190">
    <property type="entry name" value="Phosphatidylinositol (PI) phosphodiesterase"/>
    <property type="match status" value="1"/>
</dbReference>
<dbReference type="eggNOG" id="COG0584">
    <property type="taxonomic scope" value="Bacteria"/>
</dbReference>
<dbReference type="GO" id="GO:0008081">
    <property type="term" value="F:phosphoric diester hydrolase activity"/>
    <property type="evidence" value="ECO:0007669"/>
    <property type="project" value="InterPro"/>
</dbReference>
<gene>
    <name evidence="3" type="ORF">PAALTS15_03302</name>
</gene>
<dbReference type="Proteomes" id="UP000015344">
    <property type="component" value="Unassembled WGS sequence"/>
</dbReference>
<dbReference type="InterPro" id="IPR030395">
    <property type="entry name" value="GP_PDE_dom"/>
</dbReference>